<proteinExistence type="predicted"/>
<comment type="caution">
    <text evidence="2">The sequence shown here is derived from an EMBL/GenBank/DDBJ whole genome shotgun (WGS) entry which is preliminary data.</text>
</comment>
<gene>
    <name evidence="2" type="ORF">HPG69_006055</name>
</gene>
<organism evidence="2 3">
    <name type="scientific">Diceros bicornis minor</name>
    <name type="common">South-central black rhinoceros</name>
    <dbReference type="NCBI Taxonomy" id="77932"/>
    <lineage>
        <taxon>Eukaryota</taxon>
        <taxon>Metazoa</taxon>
        <taxon>Chordata</taxon>
        <taxon>Craniata</taxon>
        <taxon>Vertebrata</taxon>
        <taxon>Euteleostomi</taxon>
        <taxon>Mammalia</taxon>
        <taxon>Eutheria</taxon>
        <taxon>Laurasiatheria</taxon>
        <taxon>Perissodactyla</taxon>
        <taxon>Rhinocerotidae</taxon>
        <taxon>Diceros</taxon>
    </lineage>
</organism>
<protein>
    <submittedName>
        <fullName evidence="2">Uncharacterized protein</fullName>
    </submittedName>
</protein>
<keyword evidence="3" id="KW-1185">Reference proteome</keyword>
<evidence type="ECO:0000313" key="3">
    <source>
        <dbReference type="Proteomes" id="UP000551758"/>
    </source>
</evidence>
<dbReference type="AlphaFoldDB" id="A0A7J7EUF2"/>
<reference evidence="2 3" key="1">
    <citation type="journal article" date="2020" name="Mol. Biol. Evol.">
        <title>Interspecific Gene Flow and the Evolution of Specialization in Black and White Rhinoceros.</title>
        <authorList>
            <person name="Moodley Y."/>
            <person name="Westbury M.V."/>
            <person name="Russo I.M."/>
            <person name="Gopalakrishnan S."/>
            <person name="Rakotoarivelo A."/>
            <person name="Olsen R.A."/>
            <person name="Prost S."/>
            <person name="Tunstall T."/>
            <person name="Ryder O.A."/>
            <person name="Dalen L."/>
            <person name="Bruford M.W."/>
        </authorList>
    </citation>
    <scope>NUCLEOTIDE SEQUENCE [LARGE SCALE GENOMIC DNA]</scope>
    <source>
        <strain evidence="2">SBR-YM</strain>
        <tissue evidence="2">Skin</tissue>
    </source>
</reference>
<feature type="compositionally biased region" description="Basic and acidic residues" evidence="1">
    <location>
        <begin position="1"/>
        <end position="10"/>
    </location>
</feature>
<sequence length="92" mass="9815">MEEGEAEKLPEAASTCLSSDHEDSVHKAGQSPAAASSRPRGPLRVPHPGAPRTQAHLERSWDSAVFSRLFVSEGPQHRDGHRGGIPELAVSV</sequence>
<accession>A0A7J7EUF2</accession>
<evidence type="ECO:0000256" key="1">
    <source>
        <dbReference type="SAM" id="MobiDB-lite"/>
    </source>
</evidence>
<evidence type="ECO:0000313" key="2">
    <source>
        <dbReference type="EMBL" id="KAF5919455.1"/>
    </source>
</evidence>
<name>A0A7J7EUF2_DICBM</name>
<dbReference type="EMBL" id="JACDTQ010002282">
    <property type="protein sequence ID" value="KAF5919455.1"/>
    <property type="molecule type" value="Genomic_DNA"/>
</dbReference>
<dbReference type="Proteomes" id="UP000551758">
    <property type="component" value="Unassembled WGS sequence"/>
</dbReference>
<feature type="region of interest" description="Disordered" evidence="1">
    <location>
        <begin position="1"/>
        <end position="58"/>
    </location>
</feature>